<name>A0ACC1LWJ1_9FUNG</name>
<organism evidence="1 2">
    <name type="scientific">Coemansia aciculifera</name>
    <dbReference type="NCBI Taxonomy" id="417176"/>
    <lineage>
        <taxon>Eukaryota</taxon>
        <taxon>Fungi</taxon>
        <taxon>Fungi incertae sedis</taxon>
        <taxon>Zoopagomycota</taxon>
        <taxon>Kickxellomycotina</taxon>
        <taxon>Kickxellomycetes</taxon>
        <taxon>Kickxellales</taxon>
        <taxon>Kickxellaceae</taxon>
        <taxon>Coemansia</taxon>
    </lineage>
</organism>
<proteinExistence type="predicted"/>
<gene>
    <name evidence="1" type="ORF">IWW38_005075</name>
</gene>
<reference evidence="1" key="1">
    <citation type="submission" date="2022-07" db="EMBL/GenBank/DDBJ databases">
        <title>Phylogenomic reconstructions and comparative analyses of Kickxellomycotina fungi.</title>
        <authorList>
            <person name="Reynolds N.K."/>
            <person name="Stajich J.E."/>
            <person name="Barry K."/>
            <person name="Grigoriev I.V."/>
            <person name="Crous P."/>
            <person name="Smith M.E."/>
        </authorList>
    </citation>
    <scope>NUCLEOTIDE SEQUENCE</scope>
    <source>
        <strain evidence="1">CBS 190363</strain>
    </source>
</reference>
<sequence>MAQLSTLHRIVGIVKGPGPSTFGVDLPVWTLVDGGYGERAMGSSSVRQQGRFNRRPRHNAGEVALTTDGADGECTAPLGIKEAPYLSVEVDEGIGASSTRSKGGMQRRALQ</sequence>
<accession>A0ACC1LWJ1</accession>
<evidence type="ECO:0000313" key="2">
    <source>
        <dbReference type="Proteomes" id="UP001139981"/>
    </source>
</evidence>
<keyword evidence="2" id="KW-1185">Reference proteome</keyword>
<dbReference type="Proteomes" id="UP001139981">
    <property type="component" value="Unassembled WGS sequence"/>
</dbReference>
<comment type="caution">
    <text evidence="1">The sequence shown here is derived from an EMBL/GenBank/DDBJ whole genome shotgun (WGS) entry which is preliminary data.</text>
</comment>
<evidence type="ECO:0000313" key="1">
    <source>
        <dbReference type="EMBL" id="KAJ2887728.1"/>
    </source>
</evidence>
<protein>
    <submittedName>
        <fullName evidence="1">Uncharacterized protein</fullName>
    </submittedName>
</protein>
<dbReference type="EMBL" id="JANBVB010002164">
    <property type="protein sequence ID" value="KAJ2887728.1"/>
    <property type="molecule type" value="Genomic_DNA"/>
</dbReference>